<dbReference type="InterPro" id="IPR001296">
    <property type="entry name" value="Glyco_trans_1"/>
</dbReference>
<reference evidence="2" key="2">
    <citation type="journal article" date="2021" name="Microbiome">
        <title>Successional dynamics and alternative stable states in a saline activated sludge microbial community over 9 years.</title>
        <authorList>
            <person name="Wang Y."/>
            <person name="Ye J."/>
            <person name="Ju F."/>
            <person name="Liu L."/>
            <person name="Boyd J.A."/>
            <person name="Deng Y."/>
            <person name="Parks D.H."/>
            <person name="Jiang X."/>
            <person name="Yin X."/>
            <person name="Woodcroft B.J."/>
            <person name="Tyson G.W."/>
            <person name="Hugenholtz P."/>
            <person name="Polz M.F."/>
            <person name="Zhang T."/>
        </authorList>
    </citation>
    <scope>NUCLEOTIDE SEQUENCE</scope>
    <source>
        <strain evidence="2">HKST-UBA17</strain>
    </source>
</reference>
<evidence type="ECO:0000313" key="2">
    <source>
        <dbReference type="EMBL" id="MCA9376414.1"/>
    </source>
</evidence>
<dbReference type="Gene3D" id="3.40.50.2000">
    <property type="entry name" value="Glycogen Phosphorylase B"/>
    <property type="match status" value="1"/>
</dbReference>
<dbReference type="PANTHER" id="PTHR12526">
    <property type="entry name" value="GLYCOSYLTRANSFERASE"/>
    <property type="match status" value="1"/>
</dbReference>
<reference evidence="2" key="1">
    <citation type="submission" date="2020-04" db="EMBL/GenBank/DDBJ databases">
        <authorList>
            <person name="Zhang T."/>
        </authorList>
    </citation>
    <scope>NUCLEOTIDE SEQUENCE</scope>
    <source>
        <strain evidence="2">HKST-UBA17</strain>
    </source>
</reference>
<dbReference type="EMBL" id="JAGQLN010000002">
    <property type="protein sequence ID" value="MCA9376414.1"/>
    <property type="molecule type" value="Genomic_DNA"/>
</dbReference>
<keyword evidence="2" id="KW-0328">Glycosyltransferase</keyword>
<dbReference type="Pfam" id="PF00534">
    <property type="entry name" value="Glycos_transf_1"/>
    <property type="match status" value="1"/>
</dbReference>
<name>A0A955KWT3_9BACT</name>
<evidence type="ECO:0000313" key="3">
    <source>
        <dbReference type="Proteomes" id="UP000741282"/>
    </source>
</evidence>
<dbReference type="EC" id="2.4.-.-" evidence="2"/>
<dbReference type="Proteomes" id="UP000741282">
    <property type="component" value="Unassembled WGS sequence"/>
</dbReference>
<dbReference type="AlphaFoldDB" id="A0A955KWT3"/>
<accession>A0A955KWT3</accession>
<comment type="caution">
    <text evidence="2">The sequence shown here is derived from an EMBL/GenBank/DDBJ whole genome shotgun (WGS) entry which is preliminary data.</text>
</comment>
<dbReference type="SUPFAM" id="SSF53756">
    <property type="entry name" value="UDP-Glycosyltransferase/glycogen phosphorylase"/>
    <property type="match status" value="1"/>
</dbReference>
<gene>
    <name evidence="2" type="ORF">KC685_00655</name>
</gene>
<keyword evidence="2" id="KW-0808">Transferase</keyword>
<dbReference type="PANTHER" id="PTHR12526:SF584">
    <property type="entry name" value="GLYCOSYLTRANSFERASE"/>
    <property type="match status" value="1"/>
</dbReference>
<feature type="domain" description="Glycosyl transferase family 1" evidence="1">
    <location>
        <begin position="195"/>
        <end position="344"/>
    </location>
</feature>
<dbReference type="GO" id="GO:0016757">
    <property type="term" value="F:glycosyltransferase activity"/>
    <property type="evidence" value="ECO:0007669"/>
    <property type="project" value="UniProtKB-KW"/>
</dbReference>
<protein>
    <submittedName>
        <fullName evidence="2">Glycosyltransferase</fullName>
        <ecNumber evidence="2">2.4.-.-</ecNumber>
    </submittedName>
</protein>
<organism evidence="2 3">
    <name type="scientific">Candidatus Dojkabacteria bacterium</name>
    <dbReference type="NCBI Taxonomy" id="2099670"/>
    <lineage>
        <taxon>Bacteria</taxon>
        <taxon>Candidatus Dojkabacteria</taxon>
    </lineage>
</organism>
<proteinExistence type="predicted"/>
<evidence type="ECO:0000259" key="1">
    <source>
        <dbReference type="Pfam" id="PF00534"/>
    </source>
</evidence>
<sequence>MKFKDPAIVVHQLQKWGGAEYELKVLASIFDKCTIYTAWYDDEFREQYFENFVLRSSILQKFPYKEKLDRELIPLHPLAYSTLDLSKHDLVIVLSDGFEKTVRIPEGIPSILIALTPPRFLWMETRSINSLSSFSYSVYDKFLKGSLQSLWRKWDLNSVKQYKYLISISDEVRKRVAKIYDRSSEIIYPPVEINKMKFNRNTQSREDWYLYFGRVESYKGVELAIRAVAEGHFRLKIAGSGSDLERMRSLVDELGVRHLVGFLGFVSEKQKRELLYKCKALIFPVKDEDFGIIPIEANASGAPVIAYAGGGVLETIKEGVSGVFFREYSPRALIDTIKDFEKMSFDPNLCRSQAVQFSRDRFENKLKAYLRGIS</sequence>